<dbReference type="PROSITE" id="PS00455">
    <property type="entry name" value="AMP_BINDING"/>
    <property type="match status" value="1"/>
</dbReference>
<dbReference type="InterPro" id="IPR010071">
    <property type="entry name" value="AA_adenyl_dom"/>
</dbReference>
<dbReference type="OrthoDB" id="2472181at2"/>
<dbReference type="InterPro" id="IPR045851">
    <property type="entry name" value="AMP-bd_C_sf"/>
</dbReference>
<feature type="domain" description="AMP-binding enzyme C-terminal" evidence="2">
    <location>
        <begin position="420"/>
        <end position="494"/>
    </location>
</feature>
<dbReference type="RefSeq" id="WP_063753109.1">
    <property type="nucleotide sequence ID" value="NZ_KL575600.1"/>
</dbReference>
<dbReference type="GO" id="GO:0005737">
    <property type="term" value="C:cytoplasm"/>
    <property type="evidence" value="ECO:0007669"/>
    <property type="project" value="TreeGrafter"/>
</dbReference>
<dbReference type="Gene3D" id="3.40.50.12780">
    <property type="entry name" value="N-terminal domain of ligase-like"/>
    <property type="match status" value="1"/>
</dbReference>
<sequence>MAAGHSLADDLRSTAARHGDRPAVIDAVVTLTYAELDRIAQHVCDALRGLGVQSGDAVVWHGAKSSLAVAAVHGILRSGAGYVPVDPDGPPARAELIVGRCRPRALVADTTAREQWRTVAPDLRWQPLPTGYEEAGPLWCAIPDAAPRDRLANLAYVLHTSGSTGLPKGVVHTHASASAFVDWSVGELGLTEHDVIVNSAPLHFDPTILHLFGAARVGAAVALMPASAAPFPAAYVDFCRQVGGTVWYAVTSTLVWLTRRGRDLLPGLRSLRAAVVGGEVLQPGDVNTLFAALPAVRLLNVYGPTESNVCTFHEIRGPQPADAVIPIGRVLPGAEITVVDERLEQVEPGRTGRLLVRGTMLMEGYLDPEQTARAFVRTPDGRSWYASGDLVRENPAGDLEFVGREDAQIKSRGFRVELGEIERHLRALDAVHECVAVATPDPVFSNLITAFVTADRPDDVRPLPELLRTRLPHYMIPRHLVLVADGLPRNANGKVDRKALAELAARPSLAETPGLTLIR</sequence>
<dbReference type="Pfam" id="PF00501">
    <property type="entry name" value="AMP-binding"/>
    <property type="match status" value="1"/>
</dbReference>
<evidence type="ECO:0000313" key="4">
    <source>
        <dbReference type="Proteomes" id="UP000037251"/>
    </source>
</evidence>
<organism evidence="3 4">
    <name type="scientific">Streptomyces resistomycificus</name>
    <dbReference type="NCBI Taxonomy" id="67356"/>
    <lineage>
        <taxon>Bacteria</taxon>
        <taxon>Bacillati</taxon>
        <taxon>Actinomycetota</taxon>
        <taxon>Actinomycetes</taxon>
        <taxon>Kitasatosporales</taxon>
        <taxon>Streptomycetaceae</taxon>
        <taxon>Streptomyces</taxon>
        <taxon>Streptomyces aurantiacus group</taxon>
    </lineage>
</organism>
<dbReference type="InterPro" id="IPR000873">
    <property type="entry name" value="AMP-dep_synth/lig_dom"/>
</dbReference>
<dbReference type="EMBL" id="LGUS01000162">
    <property type="protein sequence ID" value="KOG34726.1"/>
    <property type="molecule type" value="Genomic_DNA"/>
</dbReference>
<dbReference type="Gene3D" id="3.30.300.30">
    <property type="match status" value="1"/>
</dbReference>
<dbReference type="GO" id="GO:0043041">
    <property type="term" value="P:amino acid activation for nonribosomal peptide biosynthetic process"/>
    <property type="evidence" value="ECO:0007669"/>
    <property type="project" value="TreeGrafter"/>
</dbReference>
<dbReference type="PANTHER" id="PTHR45527">
    <property type="entry name" value="NONRIBOSOMAL PEPTIDE SYNTHETASE"/>
    <property type="match status" value="1"/>
</dbReference>
<evidence type="ECO:0000313" key="3">
    <source>
        <dbReference type="EMBL" id="KOG34726.1"/>
    </source>
</evidence>
<dbReference type="InterPro" id="IPR025110">
    <property type="entry name" value="AMP-bd_C"/>
</dbReference>
<dbReference type="eggNOG" id="COG1020">
    <property type="taxonomic scope" value="Bacteria"/>
</dbReference>
<reference evidence="4" key="1">
    <citation type="submission" date="2015-07" db="EMBL/GenBank/DDBJ databases">
        <authorList>
            <person name="Ju K.-S."/>
            <person name="Doroghazi J.R."/>
            <person name="Metcalf W.W."/>
        </authorList>
    </citation>
    <scope>NUCLEOTIDE SEQUENCE [LARGE SCALE GENOMIC DNA]</scope>
    <source>
        <strain evidence="4">NRRL 2290</strain>
    </source>
</reference>
<evidence type="ECO:0008006" key="5">
    <source>
        <dbReference type="Google" id="ProtNLM"/>
    </source>
</evidence>
<dbReference type="InterPro" id="IPR042099">
    <property type="entry name" value="ANL_N_sf"/>
</dbReference>
<dbReference type="GO" id="GO:0044550">
    <property type="term" value="P:secondary metabolite biosynthetic process"/>
    <property type="evidence" value="ECO:0007669"/>
    <property type="project" value="TreeGrafter"/>
</dbReference>
<protein>
    <recommendedName>
        <fullName evidence="5">D-alanine--poly(Phosphoribitol) ligase</fullName>
    </recommendedName>
</protein>
<comment type="caution">
    <text evidence="3">The sequence shown here is derived from an EMBL/GenBank/DDBJ whole genome shotgun (WGS) entry which is preliminary data.</text>
</comment>
<dbReference type="Pfam" id="PF13193">
    <property type="entry name" value="AMP-binding_C"/>
    <property type="match status" value="1"/>
</dbReference>
<feature type="domain" description="AMP-dependent synthetase/ligase" evidence="1">
    <location>
        <begin position="12"/>
        <end position="366"/>
    </location>
</feature>
<evidence type="ECO:0000259" key="1">
    <source>
        <dbReference type="Pfam" id="PF00501"/>
    </source>
</evidence>
<dbReference type="SUPFAM" id="SSF56801">
    <property type="entry name" value="Acetyl-CoA synthetase-like"/>
    <property type="match status" value="1"/>
</dbReference>
<keyword evidence="4" id="KW-1185">Reference proteome</keyword>
<name>A0A0L8L9I9_9ACTN</name>
<dbReference type="PANTHER" id="PTHR45527:SF1">
    <property type="entry name" value="FATTY ACID SYNTHASE"/>
    <property type="match status" value="1"/>
</dbReference>
<dbReference type="InterPro" id="IPR020845">
    <property type="entry name" value="AMP-binding_CS"/>
</dbReference>
<dbReference type="PATRIC" id="fig|67356.5.peg.3765"/>
<proteinExistence type="predicted"/>
<dbReference type="GO" id="GO:0031177">
    <property type="term" value="F:phosphopantetheine binding"/>
    <property type="evidence" value="ECO:0007669"/>
    <property type="project" value="TreeGrafter"/>
</dbReference>
<dbReference type="STRING" id="67356.AQJ84_30005"/>
<dbReference type="AlphaFoldDB" id="A0A0L8L9I9"/>
<evidence type="ECO:0000259" key="2">
    <source>
        <dbReference type="Pfam" id="PF13193"/>
    </source>
</evidence>
<dbReference type="NCBIfam" id="TIGR01733">
    <property type="entry name" value="AA-adenyl-dom"/>
    <property type="match status" value="1"/>
</dbReference>
<accession>A0A0L8L9I9</accession>
<dbReference type="CDD" id="cd05930">
    <property type="entry name" value="A_NRPS"/>
    <property type="match status" value="1"/>
</dbReference>
<gene>
    <name evidence="3" type="ORF">ADK37_17690</name>
</gene>
<dbReference type="Proteomes" id="UP000037251">
    <property type="component" value="Unassembled WGS sequence"/>
</dbReference>